<feature type="transmembrane region" description="Helical" evidence="9">
    <location>
        <begin position="310"/>
        <end position="328"/>
    </location>
</feature>
<keyword evidence="11" id="KW-1185">Reference proteome</keyword>
<feature type="compositionally biased region" description="Polar residues" evidence="8">
    <location>
        <begin position="399"/>
        <end position="426"/>
    </location>
</feature>
<feature type="region of interest" description="Disordered" evidence="8">
    <location>
        <begin position="365"/>
        <end position="446"/>
    </location>
</feature>
<evidence type="ECO:0000256" key="8">
    <source>
        <dbReference type="SAM" id="MobiDB-lite"/>
    </source>
</evidence>
<dbReference type="Proteomes" id="UP001597540">
    <property type="component" value="Unassembled WGS sequence"/>
</dbReference>
<evidence type="ECO:0000313" key="11">
    <source>
        <dbReference type="Proteomes" id="UP001597540"/>
    </source>
</evidence>
<evidence type="ECO:0000256" key="3">
    <source>
        <dbReference type="ARBA" id="ARBA00022448"/>
    </source>
</evidence>
<feature type="transmembrane region" description="Helical" evidence="9">
    <location>
        <begin position="48"/>
        <end position="68"/>
    </location>
</feature>
<feature type="transmembrane region" description="Helical" evidence="9">
    <location>
        <begin position="155"/>
        <end position="175"/>
    </location>
</feature>
<feature type="transmembrane region" description="Helical" evidence="9">
    <location>
        <begin position="21"/>
        <end position="42"/>
    </location>
</feature>
<gene>
    <name evidence="10" type="ORF">ACFSVM_22965</name>
</gene>
<dbReference type="EMBL" id="JBHUMJ010000011">
    <property type="protein sequence ID" value="MFD2703298.1"/>
    <property type="molecule type" value="Genomic_DNA"/>
</dbReference>
<comment type="caution">
    <text evidence="10">The sequence shown here is derived from an EMBL/GenBank/DDBJ whole genome shotgun (WGS) entry which is preliminary data.</text>
</comment>
<reference evidence="11" key="1">
    <citation type="journal article" date="2019" name="Int. J. Syst. Evol. Microbiol.">
        <title>The Global Catalogue of Microorganisms (GCM) 10K type strain sequencing project: providing services to taxonomists for standard genome sequencing and annotation.</title>
        <authorList>
            <consortium name="The Broad Institute Genomics Platform"/>
            <consortium name="The Broad Institute Genome Sequencing Center for Infectious Disease"/>
            <person name="Wu L."/>
            <person name="Ma J."/>
        </authorList>
    </citation>
    <scope>NUCLEOTIDE SEQUENCE [LARGE SCALE GENOMIC DNA]</scope>
    <source>
        <strain evidence="11">KCTC 33849</strain>
    </source>
</reference>
<evidence type="ECO:0000313" key="10">
    <source>
        <dbReference type="EMBL" id="MFD2703298.1"/>
    </source>
</evidence>
<feature type="compositionally biased region" description="Low complexity" evidence="8">
    <location>
        <begin position="427"/>
        <end position="446"/>
    </location>
</feature>
<evidence type="ECO:0000256" key="7">
    <source>
        <dbReference type="ARBA" id="ARBA00023136"/>
    </source>
</evidence>
<feature type="transmembrane region" description="Helical" evidence="9">
    <location>
        <begin position="225"/>
        <end position="249"/>
    </location>
</feature>
<feature type="transmembrane region" description="Helical" evidence="9">
    <location>
        <begin position="340"/>
        <end position="359"/>
    </location>
</feature>
<feature type="transmembrane region" description="Helical" evidence="9">
    <location>
        <begin position="119"/>
        <end position="143"/>
    </location>
</feature>
<protein>
    <submittedName>
        <fullName evidence="10">Endospore germination permease</fullName>
    </submittedName>
</protein>
<evidence type="ECO:0000256" key="1">
    <source>
        <dbReference type="ARBA" id="ARBA00004141"/>
    </source>
</evidence>
<evidence type="ECO:0000256" key="6">
    <source>
        <dbReference type="ARBA" id="ARBA00022989"/>
    </source>
</evidence>
<evidence type="ECO:0000256" key="9">
    <source>
        <dbReference type="SAM" id="Phobius"/>
    </source>
</evidence>
<feature type="transmembrane region" description="Helical" evidence="9">
    <location>
        <begin position="274"/>
        <end position="298"/>
    </location>
</feature>
<sequence>MSGATKQVKKHDARPLTERQLVLMIIMITLPMTLVHSPSDIVQFGQQHAYLCIILVYLVLLICIWLLSRTQRRFGSQNLFQAMIGRRPFVGRVIVGMYVLYYFYILARDARLLTEYVDTTILPLTPVMIILLCIFVMSGFIIRGGMKSVVSMTEIFMPILILTIFMIPLFVSGALDFHYLKPFFPVDLIGVGNGTWYFFSYAGEIIILPFIFGKETFKLKSAVKGLSFAFFLLVIDIIMMILIIGLPIIPRISYPSHELVRQVQISDFLDRFDMFLAAAILPIHMTKVAFNTYVVCYGMGCLDKNISGRMMQGPIILLGYVCAFWFFKDSIQLFKFDREWSAIVLFFTLVMPVLIYLIFRPSKKNKTDGVTQNKQSAQNEESQNGSSSQEGEPTETEKSNQTGKSAQAEKSTQKAQSAQNESSQRRSSAQKGGNSQNGNAGSAEGS</sequence>
<feature type="compositionally biased region" description="Low complexity" evidence="8">
    <location>
        <begin position="375"/>
        <end position="391"/>
    </location>
</feature>
<dbReference type="PANTHER" id="PTHR34975:SF2">
    <property type="entry name" value="SPORE GERMINATION PROTEIN A2"/>
    <property type="match status" value="1"/>
</dbReference>
<proteinExistence type="inferred from homology"/>
<keyword evidence="5 9" id="KW-0812">Transmembrane</keyword>
<feature type="transmembrane region" description="Helical" evidence="9">
    <location>
        <begin position="195"/>
        <end position="213"/>
    </location>
</feature>
<evidence type="ECO:0000256" key="5">
    <source>
        <dbReference type="ARBA" id="ARBA00022692"/>
    </source>
</evidence>
<keyword evidence="3" id="KW-0813">Transport</keyword>
<name>A0ABW5SVL4_9BACL</name>
<comment type="similarity">
    <text evidence="2">Belongs to the amino acid-polyamine-organocation (APC) superfamily. Spore germination protein (SGP) (TC 2.A.3.9) family.</text>
</comment>
<keyword evidence="6 9" id="KW-1133">Transmembrane helix</keyword>
<organism evidence="10 11">
    <name type="scientific">Paenibacillus shunpengii</name>
    <dbReference type="NCBI Taxonomy" id="2054424"/>
    <lineage>
        <taxon>Bacteria</taxon>
        <taxon>Bacillati</taxon>
        <taxon>Bacillota</taxon>
        <taxon>Bacilli</taxon>
        <taxon>Bacillales</taxon>
        <taxon>Paenibacillaceae</taxon>
        <taxon>Paenibacillus</taxon>
    </lineage>
</organism>
<evidence type="ECO:0000256" key="2">
    <source>
        <dbReference type="ARBA" id="ARBA00007998"/>
    </source>
</evidence>
<dbReference type="Pfam" id="PF03845">
    <property type="entry name" value="Spore_permease"/>
    <property type="match status" value="1"/>
</dbReference>
<dbReference type="NCBIfam" id="TIGR00912">
    <property type="entry name" value="2A0309"/>
    <property type="match status" value="1"/>
</dbReference>
<accession>A0ABW5SVL4</accession>
<feature type="transmembrane region" description="Helical" evidence="9">
    <location>
        <begin position="89"/>
        <end position="107"/>
    </location>
</feature>
<keyword evidence="7 9" id="KW-0472">Membrane</keyword>
<evidence type="ECO:0000256" key="4">
    <source>
        <dbReference type="ARBA" id="ARBA00022544"/>
    </source>
</evidence>
<dbReference type="PANTHER" id="PTHR34975">
    <property type="entry name" value="SPORE GERMINATION PROTEIN A2"/>
    <property type="match status" value="1"/>
</dbReference>
<comment type="subcellular location">
    <subcellularLocation>
        <location evidence="1">Membrane</location>
        <topology evidence="1">Multi-pass membrane protein</topology>
    </subcellularLocation>
</comment>
<keyword evidence="4" id="KW-0309">Germination</keyword>
<dbReference type="RefSeq" id="WP_379264798.1">
    <property type="nucleotide sequence ID" value="NZ_JBHUMJ010000011.1"/>
</dbReference>
<dbReference type="InterPro" id="IPR004761">
    <property type="entry name" value="Spore_GerAB"/>
</dbReference>